<dbReference type="PANTHER" id="PTHR30572:SF4">
    <property type="entry name" value="ABC TRANSPORTER PERMEASE YTRF"/>
    <property type="match status" value="1"/>
</dbReference>
<comment type="similarity">
    <text evidence="6">Belongs to the ABC-4 integral membrane protein family.</text>
</comment>
<feature type="transmembrane region" description="Helical" evidence="7">
    <location>
        <begin position="845"/>
        <end position="867"/>
    </location>
</feature>
<feature type="transmembrane region" description="Helical" evidence="7">
    <location>
        <begin position="409"/>
        <end position="431"/>
    </location>
</feature>
<keyword evidence="2" id="KW-1003">Cell membrane</keyword>
<evidence type="ECO:0000256" key="1">
    <source>
        <dbReference type="ARBA" id="ARBA00004651"/>
    </source>
</evidence>
<dbReference type="InterPro" id="IPR003838">
    <property type="entry name" value="ABC3_permease_C"/>
</dbReference>
<dbReference type="GO" id="GO:0005886">
    <property type="term" value="C:plasma membrane"/>
    <property type="evidence" value="ECO:0007669"/>
    <property type="project" value="UniProtKB-SubCell"/>
</dbReference>
<feature type="transmembrane region" description="Helical" evidence="7">
    <location>
        <begin position="451"/>
        <end position="479"/>
    </location>
</feature>
<dbReference type="Pfam" id="PF02687">
    <property type="entry name" value="FtsX"/>
    <property type="match status" value="2"/>
</dbReference>
<feature type="domain" description="ABC3 transporter permease C-terminal" evidence="8">
    <location>
        <begin position="762"/>
        <end position="874"/>
    </location>
</feature>
<evidence type="ECO:0000256" key="5">
    <source>
        <dbReference type="ARBA" id="ARBA00023136"/>
    </source>
</evidence>
<evidence type="ECO:0000259" key="9">
    <source>
        <dbReference type="Pfam" id="PF12704"/>
    </source>
</evidence>
<feature type="transmembrane region" description="Helical" evidence="7">
    <location>
        <begin position="96"/>
        <end position="118"/>
    </location>
</feature>
<feature type="transmembrane region" description="Helical" evidence="7">
    <location>
        <begin position="500"/>
        <end position="520"/>
    </location>
</feature>
<dbReference type="RefSeq" id="WP_348263449.1">
    <property type="nucleotide sequence ID" value="NZ_CP121196.1"/>
</dbReference>
<keyword evidence="4 7" id="KW-1133">Transmembrane helix</keyword>
<dbReference type="NCBIfam" id="NF038403">
    <property type="entry name" value="perm_prefix_1"/>
    <property type="match status" value="1"/>
</dbReference>
<evidence type="ECO:0000256" key="2">
    <source>
        <dbReference type="ARBA" id="ARBA00022475"/>
    </source>
</evidence>
<dbReference type="InterPro" id="IPR017800">
    <property type="entry name" value="ADOP"/>
</dbReference>
<evidence type="ECO:0000256" key="6">
    <source>
        <dbReference type="ARBA" id="ARBA00038076"/>
    </source>
</evidence>
<organism evidence="10">
    <name type="scientific">Telmatobacter sp. DSM 110680</name>
    <dbReference type="NCBI Taxonomy" id="3036704"/>
    <lineage>
        <taxon>Bacteria</taxon>
        <taxon>Pseudomonadati</taxon>
        <taxon>Acidobacteriota</taxon>
        <taxon>Terriglobia</taxon>
        <taxon>Terriglobales</taxon>
        <taxon>Acidobacteriaceae</taxon>
        <taxon>Telmatobacter</taxon>
    </lineage>
</organism>
<keyword evidence="3 7" id="KW-0812">Transmembrane</keyword>
<keyword evidence="5 7" id="KW-0472">Membrane</keyword>
<evidence type="ECO:0000259" key="8">
    <source>
        <dbReference type="Pfam" id="PF02687"/>
    </source>
</evidence>
<dbReference type="NCBIfam" id="TIGR03434">
    <property type="entry name" value="ADOP"/>
    <property type="match status" value="1"/>
</dbReference>
<reference evidence="10" key="1">
    <citation type="submission" date="2023-03" db="EMBL/GenBank/DDBJ databases">
        <title>Edaphobacter sp.</title>
        <authorList>
            <person name="Huber K.J."/>
            <person name="Papendorf J."/>
            <person name="Pilke C."/>
            <person name="Bunk B."/>
            <person name="Sproeer C."/>
            <person name="Pester M."/>
        </authorList>
    </citation>
    <scope>NUCLEOTIDE SEQUENCE</scope>
    <source>
        <strain evidence="10">DSM 110680</strain>
    </source>
</reference>
<comment type="subcellular location">
    <subcellularLocation>
        <location evidence="1">Cell membrane</location>
        <topology evidence="1">Multi-pass membrane protein</topology>
    </subcellularLocation>
</comment>
<feature type="transmembrane region" description="Helical" evidence="7">
    <location>
        <begin position="757"/>
        <end position="782"/>
    </location>
</feature>
<dbReference type="InterPro" id="IPR050250">
    <property type="entry name" value="Macrolide_Exporter_MacB"/>
</dbReference>
<dbReference type="InterPro" id="IPR047928">
    <property type="entry name" value="Perm_prefix_1"/>
</dbReference>
<dbReference type="EMBL" id="CP121196">
    <property type="protein sequence ID" value="XBH18226.1"/>
    <property type="molecule type" value="Genomic_DNA"/>
</dbReference>
<dbReference type="GO" id="GO:0022857">
    <property type="term" value="F:transmembrane transporter activity"/>
    <property type="evidence" value="ECO:0007669"/>
    <property type="project" value="TreeGrafter"/>
</dbReference>
<feature type="domain" description="MacB-like periplasmic core" evidence="9">
    <location>
        <begin position="510"/>
        <end position="719"/>
    </location>
</feature>
<name>A0AAU7DNA5_9BACT</name>
<feature type="domain" description="MacB-like periplasmic core" evidence="9">
    <location>
        <begin position="97"/>
        <end position="316"/>
    </location>
</feature>
<feature type="domain" description="ABC3 transporter permease C-terminal" evidence="8">
    <location>
        <begin position="360"/>
        <end position="470"/>
    </location>
</feature>
<dbReference type="Pfam" id="PF12704">
    <property type="entry name" value="MacB_PCD"/>
    <property type="match status" value="2"/>
</dbReference>
<dbReference type="AlphaFoldDB" id="A0AAU7DNA5"/>
<feature type="transmembrane region" description="Helical" evidence="7">
    <location>
        <begin position="802"/>
        <end position="825"/>
    </location>
</feature>
<dbReference type="PANTHER" id="PTHR30572">
    <property type="entry name" value="MEMBRANE COMPONENT OF TRANSPORTER-RELATED"/>
    <property type="match status" value="1"/>
</dbReference>
<dbReference type="InterPro" id="IPR025857">
    <property type="entry name" value="MacB_PCD"/>
</dbReference>
<gene>
    <name evidence="10" type="ORF">P8935_02580</name>
</gene>
<protein>
    <submittedName>
        <fullName evidence="10">ABC transporter permease</fullName>
    </submittedName>
</protein>
<sequence length="881" mass="95972">MRWIEQLRMQIQMLLGRERAGTRLNDELAFHLDRQIAENIAAGMTPEEAGYSALRTFGNPALLRERTRTTWSWNGLESLLRDFRFAFRALRRTPGFTAIAIVVMALGIGANVALFTVVRNVILKPLPFKDPDRLLMLYEDSVHTPGKPDFNVVAGGVYQEWKKQNHTFSNLALVGNTHVNLSGSSGQLPEKLAGAQFSWDLLPTLGVEPALGRNFVESEDSPSANGTVLLSWRLWKRRFGGNPAILNQSIFIDAAPYMVIGVMPAWFDFPRPQTQLWLPVSHERPMKTMTTLSDHTFGVVGRLRPGISEAQAEADLSLISLHLHNANLSDPFVFKSANSRPLLEHMVGPIKPALYVLLAATTCVLLIACLNIANLLIARATARRKDLAIRSALGGGRLRLLTERLMESLLLSAFGGAFGILLAYAALQWLIQTRHDMSRVETIHFDGVVIAFTGGIIFFSALFSGVISAISTGDAAILSTLHESSRGLSGSRERTSLRRVLLTLQVGLTVVLLAGAGLLVKSYERLRSTDMGCSTQNVLTLRTGLPDARYKTPAERVNFFDTLLDRIRNVPGITAAGIVESVPGQGYWGDTSFTIVGHPPLPQGSGIWALNRSADPGYFQAMGIPILRGRTFNPALRLKLANEIIVDQTFVNKFMPGEEPIGKHVHTNDKDYVIVGVVGATRFQLGEDPNPIKYFSLGSGEAPVVAIVIRSNQDVAQFALPVQRIVSDMDRDLAVSDILTMDQLLGKSTLDSSFNAILLTALAVLSLILAAVGIFGVLSYIVAQRTGEIGIRIALGAQREQVLRLMLVNGMWPALIGLVVGLVAAAAATRLLRTLLFATQPLDPAVFASVAATLLAVAAIACLIPAWRASRLDPMQALRTE</sequence>
<accession>A0AAU7DNA5</accession>
<evidence type="ECO:0000256" key="4">
    <source>
        <dbReference type="ARBA" id="ARBA00022989"/>
    </source>
</evidence>
<proteinExistence type="inferred from homology"/>
<evidence type="ECO:0000256" key="7">
    <source>
        <dbReference type="SAM" id="Phobius"/>
    </source>
</evidence>
<feature type="transmembrane region" description="Helical" evidence="7">
    <location>
        <begin position="353"/>
        <end position="377"/>
    </location>
</feature>
<evidence type="ECO:0000313" key="10">
    <source>
        <dbReference type="EMBL" id="XBH18226.1"/>
    </source>
</evidence>
<evidence type="ECO:0000256" key="3">
    <source>
        <dbReference type="ARBA" id="ARBA00022692"/>
    </source>
</evidence>